<feature type="region of interest" description="Disordered" evidence="1">
    <location>
        <begin position="1"/>
        <end position="32"/>
    </location>
</feature>
<reference evidence="3" key="1">
    <citation type="submission" date="2024-04" db="EMBL/GenBank/DDBJ databases">
        <authorList>
            <person name="Shaw F."/>
            <person name="Minotto A."/>
        </authorList>
    </citation>
    <scope>NUCLEOTIDE SEQUENCE [LARGE SCALE GENOMIC DNA]</scope>
</reference>
<dbReference type="EMBL" id="OZ037951">
    <property type="protein sequence ID" value="CAL1715069.1"/>
    <property type="molecule type" value="Genomic_DNA"/>
</dbReference>
<evidence type="ECO:0008006" key="4">
    <source>
        <dbReference type="Google" id="ProtNLM"/>
    </source>
</evidence>
<proteinExistence type="predicted"/>
<sequence length="377" mass="42632">MPPRNKPQPQGRNAGQPEVQRPVIPDPPPCTAPSPNLTTFYHLLFTQTPRVASTYDVSALKGTGTPAGYDINEVKKNLDKASPTPLYRCRGLGLIFAPDLLADLIETAEEHLRGIPVEWDNPAHRSLIAHIHPYITTAKLPPTIYSEKDSERWVMDGLLQPALLVLRHEQGQQLCPPSTLPAETQRPHLSSAPNRGAFPIPDALLVKRGCKPAEEGFSMPLTVEVKVHTVCAYGEDDIFSSLQKEHSTYRPGALMWFNWPRTADHVTKVTDRIIVQVISQMHAYKNNMCILSWYKGTIFFLRRGTRYYLSPTYNNETAVLIAIYAWFAKALELEWIKDVNFNHPLEEHMDHWDKKRMQNVEEAGLCIPTLFGDPAIR</sequence>
<protein>
    <recommendedName>
        <fullName evidence="4">Fungal-type protein kinase domain-containing protein</fullName>
    </recommendedName>
</protein>
<organism evidence="2 3">
    <name type="scientific">Somion occarium</name>
    <dbReference type="NCBI Taxonomy" id="3059160"/>
    <lineage>
        <taxon>Eukaryota</taxon>
        <taxon>Fungi</taxon>
        <taxon>Dikarya</taxon>
        <taxon>Basidiomycota</taxon>
        <taxon>Agaricomycotina</taxon>
        <taxon>Agaricomycetes</taxon>
        <taxon>Polyporales</taxon>
        <taxon>Cerrenaceae</taxon>
        <taxon>Somion</taxon>
    </lineage>
</organism>
<evidence type="ECO:0000313" key="2">
    <source>
        <dbReference type="EMBL" id="CAL1715069.1"/>
    </source>
</evidence>
<name>A0ABP1E6A6_9APHY</name>
<accession>A0ABP1E6A6</accession>
<evidence type="ECO:0000256" key="1">
    <source>
        <dbReference type="SAM" id="MobiDB-lite"/>
    </source>
</evidence>
<dbReference type="Proteomes" id="UP001497453">
    <property type="component" value="Chromosome 8"/>
</dbReference>
<keyword evidence="3" id="KW-1185">Reference proteome</keyword>
<evidence type="ECO:0000313" key="3">
    <source>
        <dbReference type="Proteomes" id="UP001497453"/>
    </source>
</evidence>
<gene>
    <name evidence="2" type="ORF">GFSPODELE1_LOCUS10050</name>
</gene>